<dbReference type="InterPro" id="IPR006201">
    <property type="entry name" value="Neur_channel"/>
</dbReference>
<dbReference type="EMBL" id="NCKV01001829">
    <property type="protein sequence ID" value="RWS27707.1"/>
    <property type="molecule type" value="Genomic_DNA"/>
</dbReference>
<dbReference type="GO" id="GO:0005230">
    <property type="term" value="F:extracellular ligand-gated monoatomic ion channel activity"/>
    <property type="evidence" value="ECO:0007669"/>
    <property type="project" value="InterPro"/>
</dbReference>
<dbReference type="Proteomes" id="UP000288716">
    <property type="component" value="Unassembled WGS sequence"/>
</dbReference>
<dbReference type="Pfam" id="PF02931">
    <property type="entry name" value="Neur_chan_LBD"/>
    <property type="match status" value="1"/>
</dbReference>
<dbReference type="InterPro" id="IPR036734">
    <property type="entry name" value="Neur_chan_lig-bd_sf"/>
</dbReference>
<comment type="caution">
    <text evidence="4">The sequence shown here is derived from an EMBL/GenBank/DDBJ whole genome shotgun (WGS) entry which is preliminary data.</text>
</comment>
<gene>
    <name evidence="4" type="ORF">B4U80_13704</name>
</gene>
<dbReference type="VEuPathDB" id="VectorBase:LDEU004334"/>
<keyword evidence="1" id="KW-1133">Transmembrane helix</keyword>
<evidence type="ECO:0000256" key="2">
    <source>
        <dbReference type="SAM" id="SignalP"/>
    </source>
</evidence>
<feature type="transmembrane region" description="Helical" evidence="1">
    <location>
        <begin position="252"/>
        <end position="276"/>
    </location>
</feature>
<keyword evidence="1" id="KW-0472">Membrane</keyword>
<proteinExistence type="predicted"/>
<dbReference type="AlphaFoldDB" id="A0A443SJK0"/>
<dbReference type="GO" id="GO:0016020">
    <property type="term" value="C:membrane"/>
    <property type="evidence" value="ECO:0007669"/>
    <property type="project" value="InterPro"/>
</dbReference>
<protein>
    <submittedName>
        <fullName evidence="4">Nicotinic acetylcholine receptor subunit beta3-like protein</fullName>
    </submittedName>
</protein>
<keyword evidence="4" id="KW-0675">Receptor</keyword>
<accession>A0A443SJK0</accession>
<dbReference type="GO" id="GO:0004888">
    <property type="term" value="F:transmembrane signaling receptor activity"/>
    <property type="evidence" value="ECO:0007669"/>
    <property type="project" value="InterPro"/>
</dbReference>
<dbReference type="InterPro" id="IPR006202">
    <property type="entry name" value="Neur_chan_lig-bd"/>
</dbReference>
<dbReference type="PRINTS" id="PR00252">
    <property type="entry name" value="NRIONCHANNEL"/>
</dbReference>
<feature type="domain" description="Neurotransmitter-gated ion-channel ligand-binding" evidence="3">
    <location>
        <begin position="61"/>
        <end position="202"/>
    </location>
</feature>
<evidence type="ECO:0000313" key="5">
    <source>
        <dbReference type="Proteomes" id="UP000288716"/>
    </source>
</evidence>
<keyword evidence="5" id="KW-1185">Reference proteome</keyword>
<dbReference type="OrthoDB" id="6516677at2759"/>
<organism evidence="4 5">
    <name type="scientific">Leptotrombidium deliense</name>
    <dbReference type="NCBI Taxonomy" id="299467"/>
    <lineage>
        <taxon>Eukaryota</taxon>
        <taxon>Metazoa</taxon>
        <taxon>Ecdysozoa</taxon>
        <taxon>Arthropoda</taxon>
        <taxon>Chelicerata</taxon>
        <taxon>Arachnida</taxon>
        <taxon>Acari</taxon>
        <taxon>Acariformes</taxon>
        <taxon>Trombidiformes</taxon>
        <taxon>Prostigmata</taxon>
        <taxon>Anystina</taxon>
        <taxon>Parasitengona</taxon>
        <taxon>Trombiculoidea</taxon>
        <taxon>Trombiculidae</taxon>
        <taxon>Leptotrombidium</taxon>
    </lineage>
</organism>
<feature type="transmembrane region" description="Helical" evidence="1">
    <location>
        <begin position="223"/>
        <end position="246"/>
    </location>
</feature>
<dbReference type="SUPFAM" id="SSF63712">
    <property type="entry name" value="Nicotinic receptor ligand binding domain-like"/>
    <property type="match status" value="1"/>
</dbReference>
<reference evidence="4 5" key="1">
    <citation type="journal article" date="2018" name="Gigascience">
        <title>Genomes of trombidid mites reveal novel predicted allergens and laterally-transferred genes associated with secondary metabolism.</title>
        <authorList>
            <person name="Dong X."/>
            <person name="Chaisiri K."/>
            <person name="Xia D."/>
            <person name="Armstrong S.D."/>
            <person name="Fang Y."/>
            <person name="Donnelly M.J."/>
            <person name="Kadowaki T."/>
            <person name="McGarry J.W."/>
            <person name="Darby A.C."/>
            <person name="Makepeace B.L."/>
        </authorList>
    </citation>
    <scope>NUCLEOTIDE SEQUENCE [LARGE SCALE GENOMIC DNA]</scope>
    <source>
        <strain evidence="4">UoL-UT</strain>
    </source>
</reference>
<dbReference type="CDD" id="cd18989">
    <property type="entry name" value="LGIC_ECD_cation"/>
    <property type="match status" value="1"/>
</dbReference>
<feature type="chain" id="PRO_5019299718" evidence="2">
    <location>
        <begin position="24"/>
        <end position="359"/>
    </location>
</feature>
<feature type="signal peptide" evidence="2">
    <location>
        <begin position="1"/>
        <end position="23"/>
    </location>
</feature>
<evidence type="ECO:0000256" key="1">
    <source>
        <dbReference type="SAM" id="Phobius"/>
    </source>
</evidence>
<feature type="transmembrane region" description="Helical" evidence="1">
    <location>
        <begin position="337"/>
        <end position="357"/>
    </location>
</feature>
<sequence>MIKMITVMLNLLLLFSLFCVASSETDEVLDYIKLREQLLVKNAYNRNIRPVKDHSKTLMSSNALSTDLYTSLMWQDEQLQWNPTDYNNLTKIEFEFSELWTPDVIAWNSVDKSVQDLSETRLVANSTGHVTWLTKGSMKTFCMLNYQDYPFDTQKCYLTFGSWMYVTREVNLTRFSDKDKFYYGPYIRNPEWEYVNVSGNYYATSLLVVTTFFTPIGSKYRYLYTNLAVGILIVLLFYISFKIGLWGTGVPYAVRCLSVNLLITIIFVLISTLLHFQCRSLIRKRVNPPQFLVTYLDIKLVNTILCLTTKSEKSLVTENDEESVTELRVNLSSKWTVLLEIIDRFCCFLYILLWIIFHS</sequence>
<dbReference type="Gene3D" id="2.70.170.10">
    <property type="entry name" value="Neurotransmitter-gated ion-channel ligand-binding domain"/>
    <property type="match status" value="1"/>
</dbReference>
<keyword evidence="1" id="KW-0812">Transmembrane</keyword>
<keyword evidence="2" id="KW-0732">Signal</keyword>
<name>A0A443SJK0_9ACAR</name>
<dbReference type="PANTHER" id="PTHR18945">
    <property type="entry name" value="NEUROTRANSMITTER GATED ION CHANNEL"/>
    <property type="match status" value="1"/>
</dbReference>
<dbReference type="STRING" id="299467.A0A443SJK0"/>
<evidence type="ECO:0000313" key="4">
    <source>
        <dbReference type="EMBL" id="RWS27707.1"/>
    </source>
</evidence>
<evidence type="ECO:0000259" key="3">
    <source>
        <dbReference type="Pfam" id="PF02931"/>
    </source>
</evidence>